<proteinExistence type="predicted"/>
<dbReference type="PROSITE" id="PS50949">
    <property type="entry name" value="HTH_GNTR"/>
    <property type="match status" value="1"/>
</dbReference>
<dbReference type="SMART" id="SM00345">
    <property type="entry name" value="HTH_GNTR"/>
    <property type="match status" value="1"/>
</dbReference>
<accession>B9Y3F8</accession>
<gene>
    <name evidence="5" type="ORF">HOLDEFILI_00333</name>
</gene>
<name>B9Y3F8_9FIRM</name>
<dbReference type="EMBL" id="ACCF01000018">
    <property type="protein sequence ID" value="EEF69480.1"/>
    <property type="molecule type" value="Genomic_DNA"/>
</dbReference>
<organism evidence="5 6">
    <name type="scientific">Holdemania filiformis DSM 12042</name>
    <dbReference type="NCBI Taxonomy" id="545696"/>
    <lineage>
        <taxon>Bacteria</taxon>
        <taxon>Bacillati</taxon>
        <taxon>Bacillota</taxon>
        <taxon>Erysipelotrichia</taxon>
        <taxon>Erysipelotrichales</taxon>
        <taxon>Erysipelotrichaceae</taxon>
        <taxon>Holdemania</taxon>
    </lineage>
</organism>
<reference evidence="5 6" key="1">
    <citation type="submission" date="2008-12" db="EMBL/GenBank/DDBJ databases">
        <authorList>
            <person name="Fulton L."/>
            <person name="Clifton S."/>
            <person name="Fulton B."/>
            <person name="Xu J."/>
            <person name="Minx P."/>
            <person name="Pepin K.H."/>
            <person name="Johnson M."/>
            <person name="Bhonagiri V."/>
            <person name="Nash W.E."/>
            <person name="Mardis E.R."/>
            <person name="Wilson R.K."/>
        </authorList>
    </citation>
    <scope>NUCLEOTIDE SEQUENCE [LARGE SCALE GENOMIC DNA]</scope>
    <source>
        <strain evidence="5 6">DSM 12042</strain>
    </source>
</reference>
<dbReference type="GO" id="GO:0045892">
    <property type="term" value="P:negative regulation of DNA-templated transcription"/>
    <property type="evidence" value="ECO:0007669"/>
    <property type="project" value="TreeGrafter"/>
</dbReference>
<evidence type="ECO:0000259" key="4">
    <source>
        <dbReference type="PROSITE" id="PS50949"/>
    </source>
</evidence>
<dbReference type="InterPro" id="IPR011663">
    <property type="entry name" value="UTRA"/>
</dbReference>
<dbReference type="STRING" id="545696.HOLDEFILI_00333"/>
<evidence type="ECO:0000256" key="1">
    <source>
        <dbReference type="ARBA" id="ARBA00023015"/>
    </source>
</evidence>
<dbReference type="InterPro" id="IPR050679">
    <property type="entry name" value="Bact_HTH_transcr_reg"/>
</dbReference>
<dbReference type="Pfam" id="PF07702">
    <property type="entry name" value="UTRA"/>
    <property type="match status" value="1"/>
</dbReference>
<dbReference type="GO" id="GO:0003677">
    <property type="term" value="F:DNA binding"/>
    <property type="evidence" value="ECO:0007669"/>
    <property type="project" value="UniProtKB-KW"/>
</dbReference>
<dbReference type="PANTHER" id="PTHR44846:SF1">
    <property type="entry name" value="MANNOSYL-D-GLYCERATE TRANSPORT_METABOLISM SYSTEM REPRESSOR MNGR-RELATED"/>
    <property type="match status" value="1"/>
</dbReference>
<dbReference type="eggNOG" id="COG2188">
    <property type="taxonomic scope" value="Bacteria"/>
</dbReference>
<evidence type="ECO:0000313" key="5">
    <source>
        <dbReference type="EMBL" id="EEF69480.1"/>
    </source>
</evidence>
<keyword evidence="3" id="KW-0804">Transcription</keyword>
<dbReference type="AlphaFoldDB" id="B9Y3F8"/>
<dbReference type="Pfam" id="PF00392">
    <property type="entry name" value="GntR"/>
    <property type="match status" value="1"/>
</dbReference>
<dbReference type="OrthoDB" id="457376at2"/>
<sequence>MNKNEIIKNYILSQIQSGFYHAGESIESENVLAAKLQTSRMTVRKAIDELIVDNLLIRRQGKGTYVREKPKFMEFQCGIGFTEEVLKRNRVPSTKETIITEMEADALLAENLQIPLRAPVWSVHRVRCADNEIIALEEEYFTKALIPELNEQVVSNSIYQYIRDEYGLEFSYADQKLDAVAAEKRVADALNVPIGQPLIRMYIIAYLKNGTPFNCGTTYYRTDNFTLIQTVFKK</sequence>
<keyword evidence="2" id="KW-0238">DNA-binding</keyword>
<evidence type="ECO:0000256" key="3">
    <source>
        <dbReference type="ARBA" id="ARBA00023163"/>
    </source>
</evidence>
<dbReference type="RefSeq" id="WP_006057549.1">
    <property type="nucleotide sequence ID" value="NZ_GG657552.1"/>
</dbReference>
<dbReference type="InterPro" id="IPR036388">
    <property type="entry name" value="WH-like_DNA-bd_sf"/>
</dbReference>
<feature type="domain" description="HTH gntR-type" evidence="4">
    <location>
        <begin position="1"/>
        <end position="69"/>
    </location>
</feature>
<dbReference type="SMART" id="SM00866">
    <property type="entry name" value="UTRA"/>
    <property type="match status" value="1"/>
</dbReference>
<dbReference type="PANTHER" id="PTHR44846">
    <property type="entry name" value="MANNOSYL-D-GLYCERATE TRANSPORT/METABOLISM SYSTEM REPRESSOR MNGR-RELATED"/>
    <property type="match status" value="1"/>
</dbReference>
<dbReference type="SUPFAM" id="SSF64288">
    <property type="entry name" value="Chorismate lyase-like"/>
    <property type="match status" value="1"/>
</dbReference>
<dbReference type="InterPro" id="IPR000524">
    <property type="entry name" value="Tscrpt_reg_HTH_GntR"/>
</dbReference>
<comment type="caution">
    <text evidence="5">The sequence shown here is derived from an EMBL/GenBank/DDBJ whole genome shotgun (WGS) entry which is preliminary data.</text>
</comment>
<dbReference type="InterPro" id="IPR036390">
    <property type="entry name" value="WH_DNA-bd_sf"/>
</dbReference>
<dbReference type="GO" id="GO:0003700">
    <property type="term" value="F:DNA-binding transcription factor activity"/>
    <property type="evidence" value="ECO:0007669"/>
    <property type="project" value="InterPro"/>
</dbReference>
<dbReference type="CDD" id="cd07377">
    <property type="entry name" value="WHTH_GntR"/>
    <property type="match status" value="1"/>
</dbReference>
<dbReference type="Gene3D" id="1.10.10.10">
    <property type="entry name" value="Winged helix-like DNA-binding domain superfamily/Winged helix DNA-binding domain"/>
    <property type="match status" value="1"/>
</dbReference>
<evidence type="ECO:0000256" key="2">
    <source>
        <dbReference type="ARBA" id="ARBA00023125"/>
    </source>
</evidence>
<evidence type="ECO:0000313" key="6">
    <source>
        <dbReference type="Proteomes" id="UP000005950"/>
    </source>
</evidence>
<protein>
    <submittedName>
        <fullName evidence="5">UbiC transcription regulator-associated domain protein</fullName>
    </submittedName>
</protein>
<dbReference type="SUPFAM" id="SSF46785">
    <property type="entry name" value="Winged helix' DNA-binding domain"/>
    <property type="match status" value="1"/>
</dbReference>
<dbReference type="InterPro" id="IPR028978">
    <property type="entry name" value="Chorismate_lyase_/UTRA_dom_sf"/>
</dbReference>
<keyword evidence="1" id="KW-0805">Transcription regulation</keyword>
<dbReference type="Gene3D" id="3.40.1410.10">
    <property type="entry name" value="Chorismate lyase-like"/>
    <property type="match status" value="1"/>
</dbReference>
<dbReference type="HOGENOM" id="CLU_063236_8_2_9"/>
<reference evidence="5 6" key="2">
    <citation type="submission" date="2009-02" db="EMBL/GenBank/DDBJ databases">
        <title>Draft genome sequence of Holdemania filiformis DSM 12042.</title>
        <authorList>
            <person name="Sudarsanam P."/>
            <person name="Ley R."/>
            <person name="Guruge J."/>
            <person name="Turnbaugh P.J."/>
            <person name="Mahowald M."/>
            <person name="Liep D."/>
            <person name="Gordon J."/>
        </authorList>
    </citation>
    <scope>NUCLEOTIDE SEQUENCE [LARGE SCALE GENOMIC DNA]</scope>
    <source>
        <strain evidence="5 6">DSM 12042</strain>
    </source>
</reference>
<dbReference type="Proteomes" id="UP000005950">
    <property type="component" value="Unassembled WGS sequence"/>
</dbReference>